<feature type="domain" description="F-box" evidence="1">
    <location>
        <begin position="50"/>
        <end position="96"/>
    </location>
</feature>
<comment type="caution">
    <text evidence="2">The sequence shown here is derived from an EMBL/GenBank/DDBJ whole genome shotgun (WGS) entry which is preliminary data.</text>
</comment>
<reference evidence="2" key="1">
    <citation type="submission" date="2021-02" db="EMBL/GenBank/DDBJ databases">
        <authorList>
            <person name="Nowell W R."/>
        </authorList>
    </citation>
    <scope>NUCLEOTIDE SEQUENCE</scope>
</reference>
<dbReference type="PROSITE" id="PS50181">
    <property type="entry name" value="FBOX"/>
    <property type="match status" value="1"/>
</dbReference>
<gene>
    <name evidence="2" type="ORF">KIK155_LOCUS31807</name>
</gene>
<evidence type="ECO:0000313" key="2">
    <source>
        <dbReference type="EMBL" id="CAF3789799.1"/>
    </source>
</evidence>
<dbReference type="AlphaFoldDB" id="A0A819AYZ1"/>
<dbReference type="InterPro" id="IPR001810">
    <property type="entry name" value="F-box_dom"/>
</dbReference>
<dbReference type="EMBL" id="CAJNYV010005899">
    <property type="protein sequence ID" value="CAF3789799.1"/>
    <property type="molecule type" value="Genomic_DNA"/>
</dbReference>
<name>A0A819AYZ1_9BILA</name>
<proteinExistence type="predicted"/>
<dbReference type="SUPFAM" id="SSF81383">
    <property type="entry name" value="F-box domain"/>
    <property type="match status" value="1"/>
</dbReference>
<organism evidence="2 3">
    <name type="scientific">Rotaria socialis</name>
    <dbReference type="NCBI Taxonomy" id="392032"/>
    <lineage>
        <taxon>Eukaryota</taxon>
        <taxon>Metazoa</taxon>
        <taxon>Spiralia</taxon>
        <taxon>Gnathifera</taxon>
        <taxon>Rotifera</taxon>
        <taxon>Eurotatoria</taxon>
        <taxon>Bdelloidea</taxon>
        <taxon>Philodinida</taxon>
        <taxon>Philodinidae</taxon>
        <taxon>Rotaria</taxon>
    </lineage>
</organism>
<accession>A0A819AYZ1</accession>
<dbReference type="InterPro" id="IPR036047">
    <property type="entry name" value="F-box-like_dom_sf"/>
</dbReference>
<sequence>MNLKDACPNDLKLVNIDDLKPITIIEASRLYSRGSTTGRTCNCRGNCAMKTCPYDLPDEILMYIFKKFYNDELLYSLMDVNQRLNRILHDRIFTRHLCLLKYCRIDNSTIPLQDSILDRFCLKILPKIGHQIETLSLERTSIERVLRATNYPNLNNLVLCDIDFKLAESLFAEKNPLTHTFKNQITSLLTNFNKGNVLSPLGGVSPIIFRNILTIFTNLQCLKFNLSASFLDASALHMAGETAICSTLLELHVTVANIEDCLYILDGRFDQLRILYVTFYGIFPDFGSIEHKKKMLPNLRIFSLYCKRQIDDFDESIVPLLRRMLNLEELDLNIVVQCYEKFISGDTLMKDIMIYMPQLYKLTFNICSIINHGDQAIFPLNEDIEKTFKSFSNNQIITCIDHFQEEGFSQCHIYSYPYKLKVYNNITNNFLGGLFTSVTQVSLYDERPFEHEFFRRIQKSFPFMKELTINNRKAQNNKQLMKLNNDNQIMSIIEYRYLTRLNIINTHDDYVELFLFDTKISLPNNLHLCADYQSLKRVTYDFTRDITRNHSSKFAALYFSTSHKIDEHIKNCFPHTFIRCFSDFVLSK</sequence>
<evidence type="ECO:0000313" key="3">
    <source>
        <dbReference type="Proteomes" id="UP000663865"/>
    </source>
</evidence>
<dbReference type="Proteomes" id="UP000663865">
    <property type="component" value="Unassembled WGS sequence"/>
</dbReference>
<evidence type="ECO:0000259" key="1">
    <source>
        <dbReference type="PROSITE" id="PS50181"/>
    </source>
</evidence>
<protein>
    <recommendedName>
        <fullName evidence="1">F-box domain-containing protein</fullName>
    </recommendedName>
</protein>
<dbReference type="SUPFAM" id="SSF52047">
    <property type="entry name" value="RNI-like"/>
    <property type="match status" value="1"/>
</dbReference>